<evidence type="ECO:0000313" key="1">
    <source>
        <dbReference type="EMBL" id="KAI0039843.1"/>
    </source>
</evidence>
<organism evidence="1 2">
    <name type="scientific">Auriscalpium vulgare</name>
    <dbReference type="NCBI Taxonomy" id="40419"/>
    <lineage>
        <taxon>Eukaryota</taxon>
        <taxon>Fungi</taxon>
        <taxon>Dikarya</taxon>
        <taxon>Basidiomycota</taxon>
        <taxon>Agaricomycotina</taxon>
        <taxon>Agaricomycetes</taxon>
        <taxon>Russulales</taxon>
        <taxon>Auriscalpiaceae</taxon>
        <taxon>Auriscalpium</taxon>
    </lineage>
</organism>
<gene>
    <name evidence="1" type="ORF">FA95DRAFT_981614</name>
</gene>
<reference evidence="1" key="2">
    <citation type="journal article" date="2022" name="New Phytol.">
        <title>Evolutionary transition to the ectomycorrhizal habit in the genomes of a hyperdiverse lineage of mushroom-forming fungi.</title>
        <authorList>
            <person name="Looney B."/>
            <person name="Miyauchi S."/>
            <person name="Morin E."/>
            <person name="Drula E."/>
            <person name="Courty P.E."/>
            <person name="Kohler A."/>
            <person name="Kuo A."/>
            <person name="LaButti K."/>
            <person name="Pangilinan J."/>
            <person name="Lipzen A."/>
            <person name="Riley R."/>
            <person name="Andreopoulos W."/>
            <person name="He G."/>
            <person name="Johnson J."/>
            <person name="Nolan M."/>
            <person name="Tritt A."/>
            <person name="Barry K.W."/>
            <person name="Grigoriev I.V."/>
            <person name="Nagy L.G."/>
            <person name="Hibbett D."/>
            <person name="Henrissat B."/>
            <person name="Matheny P.B."/>
            <person name="Labbe J."/>
            <person name="Martin F.M."/>
        </authorList>
    </citation>
    <scope>NUCLEOTIDE SEQUENCE</scope>
    <source>
        <strain evidence="1">FP105234-sp</strain>
    </source>
</reference>
<protein>
    <submittedName>
        <fullName evidence="1">Uncharacterized protein</fullName>
    </submittedName>
</protein>
<sequence>MGTTAILADDARASSTSLCGMCGPGRTGRGASASSREWMDMCMRDGAGSALGACERGAVACACGLEHCSVVGASNQYRYAAWHAAGLRTPISVPAIGLPATSQRPLQRTAELASCQIRQADDRSRSPLARAHTLDLATPASHVEGNASFERPQRAGKRSASPVPSVCPPPAIQPASCADRCAACIPTCGTRSMEARPSAMASDTDCPRRWSAEGGQAKCPRAGGLGPLLAQQLLHLPSTQHVHRTVSTVCLLGTSTRRAGRSPVTASVAQAGILPHASSTVDHRPSMSPPRRDPWFADHLGPNTRLLAQIDAHDDRLRNPQPSAHLH</sequence>
<dbReference type="EMBL" id="MU276257">
    <property type="protein sequence ID" value="KAI0039843.1"/>
    <property type="molecule type" value="Genomic_DNA"/>
</dbReference>
<keyword evidence="2" id="KW-1185">Reference proteome</keyword>
<comment type="caution">
    <text evidence="1">The sequence shown here is derived from an EMBL/GenBank/DDBJ whole genome shotgun (WGS) entry which is preliminary data.</text>
</comment>
<dbReference type="Proteomes" id="UP000814033">
    <property type="component" value="Unassembled WGS sequence"/>
</dbReference>
<accession>A0ACB8R765</accession>
<reference evidence="1" key="1">
    <citation type="submission" date="2021-02" db="EMBL/GenBank/DDBJ databases">
        <authorList>
            <consortium name="DOE Joint Genome Institute"/>
            <person name="Ahrendt S."/>
            <person name="Looney B.P."/>
            <person name="Miyauchi S."/>
            <person name="Morin E."/>
            <person name="Drula E."/>
            <person name="Courty P.E."/>
            <person name="Chicoki N."/>
            <person name="Fauchery L."/>
            <person name="Kohler A."/>
            <person name="Kuo A."/>
            <person name="Labutti K."/>
            <person name="Pangilinan J."/>
            <person name="Lipzen A."/>
            <person name="Riley R."/>
            <person name="Andreopoulos W."/>
            <person name="He G."/>
            <person name="Johnson J."/>
            <person name="Barry K.W."/>
            <person name="Grigoriev I.V."/>
            <person name="Nagy L."/>
            <person name="Hibbett D."/>
            <person name="Henrissat B."/>
            <person name="Matheny P.B."/>
            <person name="Labbe J."/>
            <person name="Martin F."/>
        </authorList>
    </citation>
    <scope>NUCLEOTIDE SEQUENCE</scope>
    <source>
        <strain evidence="1">FP105234-sp</strain>
    </source>
</reference>
<proteinExistence type="predicted"/>
<name>A0ACB8R765_9AGAM</name>
<evidence type="ECO:0000313" key="2">
    <source>
        <dbReference type="Proteomes" id="UP000814033"/>
    </source>
</evidence>